<gene>
    <name evidence="1" type="ORF">K470DRAFT_259318</name>
</gene>
<keyword evidence="2" id="KW-1185">Reference proteome</keyword>
<sequence>MGSEDRTVTSGLQTSGRTTFREIIGHLQAIWRQGAPAVAKELQSSVQKAMRRMVHFELYNVDIWRSINALVVSFSLCTGTRQVLWLAYPGGASSSRHFVQGTARCYPKGHPNLVRPSVSAEHCGERPRVVRGCSGLQRHGRDPAVSVTTAMAEAVAVWRWKAEQTRTTSSAGLNIHVSASSDRPYSELGEAARQRILQEDLDVYGWTEDDDVFQVTRIWLCISIYTWFHARLIDPFNIRRECGMRAGPTLRRSP</sequence>
<dbReference type="Proteomes" id="UP000799421">
    <property type="component" value="Unassembled WGS sequence"/>
</dbReference>
<reference evidence="1" key="1">
    <citation type="journal article" date="2020" name="Stud. Mycol.">
        <title>101 Dothideomycetes genomes: a test case for predicting lifestyles and emergence of pathogens.</title>
        <authorList>
            <person name="Haridas S."/>
            <person name="Albert R."/>
            <person name="Binder M."/>
            <person name="Bloem J."/>
            <person name="Labutti K."/>
            <person name="Salamov A."/>
            <person name="Andreopoulos B."/>
            <person name="Baker S."/>
            <person name="Barry K."/>
            <person name="Bills G."/>
            <person name="Bluhm B."/>
            <person name="Cannon C."/>
            <person name="Castanera R."/>
            <person name="Culley D."/>
            <person name="Daum C."/>
            <person name="Ezra D."/>
            <person name="Gonzalez J."/>
            <person name="Henrissat B."/>
            <person name="Kuo A."/>
            <person name="Liang C."/>
            <person name="Lipzen A."/>
            <person name="Lutzoni F."/>
            <person name="Magnuson J."/>
            <person name="Mondo S."/>
            <person name="Nolan M."/>
            <person name="Ohm R."/>
            <person name="Pangilinan J."/>
            <person name="Park H.-J."/>
            <person name="Ramirez L."/>
            <person name="Alfaro M."/>
            <person name="Sun H."/>
            <person name="Tritt A."/>
            <person name="Yoshinaga Y."/>
            <person name="Zwiers L.-H."/>
            <person name="Turgeon B."/>
            <person name="Goodwin S."/>
            <person name="Spatafora J."/>
            <person name="Crous P."/>
            <person name="Grigoriev I."/>
        </authorList>
    </citation>
    <scope>NUCLEOTIDE SEQUENCE</scope>
    <source>
        <strain evidence="1">CBS 480.64</strain>
    </source>
</reference>
<dbReference type="EMBL" id="MU006000">
    <property type="protein sequence ID" value="KAF2858931.1"/>
    <property type="molecule type" value="Genomic_DNA"/>
</dbReference>
<evidence type="ECO:0000313" key="2">
    <source>
        <dbReference type="Proteomes" id="UP000799421"/>
    </source>
</evidence>
<protein>
    <submittedName>
        <fullName evidence="1">Uncharacterized protein</fullName>
    </submittedName>
</protein>
<evidence type="ECO:0000313" key="1">
    <source>
        <dbReference type="EMBL" id="KAF2858931.1"/>
    </source>
</evidence>
<proteinExistence type="predicted"/>
<name>A0A6A7BUK9_9PEZI</name>
<organism evidence="1 2">
    <name type="scientific">Piedraia hortae CBS 480.64</name>
    <dbReference type="NCBI Taxonomy" id="1314780"/>
    <lineage>
        <taxon>Eukaryota</taxon>
        <taxon>Fungi</taxon>
        <taxon>Dikarya</taxon>
        <taxon>Ascomycota</taxon>
        <taxon>Pezizomycotina</taxon>
        <taxon>Dothideomycetes</taxon>
        <taxon>Dothideomycetidae</taxon>
        <taxon>Capnodiales</taxon>
        <taxon>Piedraiaceae</taxon>
        <taxon>Piedraia</taxon>
    </lineage>
</organism>
<accession>A0A6A7BUK9</accession>
<dbReference type="AlphaFoldDB" id="A0A6A7BUK9"/>